<dbReference type="InterPro" id="IPR029057">
    <property type="entry name" value="PRTase-like"/>
</dbReference>
<sequence>MHGFADRADAGRRLAALLEADPPPDAIVLGLPRGGVPVAAEVARALSAPLDVLVVRKVGVPWQPELAMGAVGEEGAAVRNPDVVRAAGVDEQTLRAAERRERAEVERRAGLFRDGRAPEPLAGRTALIVDDGIATGATVRAACAIARARGAARVVVAVPVAPPKALEELRGGSDPDADEVVCLEAPDGFMAVGMHYVDFRQTPDEEVVRLLAAAR</sequence>
<dbReference type="PATRIC" id="fig|582680.6.peg.660"/>
<organism evidence="2 3">
    <name type="scientific">Microbacterium azadirachtae</name>
    <dbReference type="NCBI Taxonomy" id="582680"/>
    <lineage>
        <taxon>Bacteria</taxon>
        <taxon>Bacillati</taxon>
        <taxon>Actinomycetota</taxon>
        <taxon>Actinomycetes</taxon>
        <taxon>Micrococcales</taxon>
        <taxon>Microbacteriaceae</taxon>
        <taxon>Microbacterium</taxon>
    </lineage>
</organism>
<dbReference type="InterPro" id="IPR000836">
    <property type="entry name" value="PRTase_dom"/>
</dbReference>
<comment type="caution">
    <text evidence="2">The sequence shown here is derived from an EMBL/GenBank/DDBJ whole genome shotgun (WGS) entry which is preliminary data.</text>
</comment>
<dbReference type="AlphaFoldDB" id="A0A0F0LR81"/>
<dbReference type="SUPFAM" id="SSF53271">
    <property type="entry name" value="PRTase-like"/>
    <property type="match status" value="1"/>
</dbReference>
<protein>
    <submittedName>
        <fullName evidence="2">Putative phosphoribosyl transferase</fullName>
    </submittedName>
</protein>
<dbReference type="Gene3D" id="3.30.1310.20">
    <property type="entry name" value="PRTase-like"/>
    <property type="match status" value="1"/>
</dbReference>
<reference evidence="2 3" key="1">
    <citation type="submission" date="2015-02" db="EMBL/GenBank/DDBJ databases">
        <title>Draft genome sequences of ten Microbacterium spp. with emphasis on heavy metal contaminated environments.</title>
        <authorList>
            <person name="Corretto E."/>
        </authorList>
    </citation>
    <scope>NUCLEOTIDE SEQUENCE [LARGE SCALE GENOMIC DNA]</scope>
    <source>
        <strain evidence="2 3">ARN176</strain>
    </source>
</reference>
<dbReference type="EMBL" id="JYIX01000025">
    <property type="protein sequence ID" value="KJL34760.1"/>
    <property type="molecule type" value="Genomic_DNA"/>
</dbReference>
<proteinExistence type="predicted"/>
<keyword evidence="2" id="KW-0808">Transferase</keyword>
<evidence type="ECO:0000313" key="3">
    <source>
        <dbReference type="Proteomes" id="UP000033740"/>
    </source>
</evidence>
<dbReference type="Pfam" id="PF00156">
    <property type="entry name" value="Pribosyltran"/>
    <property type="match status" value="1"/>
</dbReference>
<dbReference type="CDD" id="cd06223">
    <property type="entry name" value="PRTases_typeI"/>
    <property type="match status" value="1"/>
</dbReference>
<feature type="domain" description="Phosphoribosyltransferase" evidence="1">
    <location>
        <begin position="12"/>
        <end position="169"/>
    </location>
</feature>
<gene>
    <name evidence="2" type="ORF">RS86_00637</name>
</gene>
<dbReference type="Proteomes" id="UP000033740">
    <property type="component" value="Unassembled WGS sequence"/>
</dbReference>
<keyword evidence="3" id="KW-1185">Reference proteome</keyword>
<evidence type="ECO:0000313" key="2">
    <source>
        <dbReference type="EMBL" id="KJL34760.1"/>
    </source>
</evidence>
<dbReference type="GO" id="GO:0016740">
    <property type="term" value="F:transferase activity"/>
    <property type="evidence" value="ECO:0007669"/>
    <property type="project" value="UniProtKB-KW"/>
</dbReference>
<evidence type="ECO:0000259" key="1">
    <source>
        <dbReference type="Pfam" id="PF00156"/>
    </source>
</evidence>
<dbReference type="RefSeq" id="WP_045270771.1">
    <property type="nucleotide sequence ID" value="NZ_JYIX01000025.1"/>
</dbReference>
<dbReference type="STRING" id="582680.RS86_00637"/>
<dbReference type="Gene3D" id="3.40.50.2020">
    <property type="match status" value="1"/>
</dbReference>
<name>A0A0F0LR81_9MICO</name>
<accession>A0A0F0LR81</accession>